<name>A0A8J6TGR3_9CHLR</name>
<evidence type="ECO:0000313" key="3">
    <source>
        <dbReference type="EMBL" id="MBC8336208.1"/>
    </source>
</evidence>
<dbReference type="InterPro" id="IPR054218">
    <property type="entry name" value="DUF6938"/>
</dbReference>
<protein>
    <submittedName>
        <fullName evidence="3">Uncharacterized protein</fullName>
    </submittedName>
</protein>
<dbReference type="Proteomes" id="UP000614469">
    <property type="component" value="Unassembled WGS sequence"/>
</dbReference>
<accession>A0A8J6TGR3</accession>
<evidence type="ECO:0000259" key="2">
    <source>
        <dbReference type="Pfam" id="PF22053"/>
    </source>
</evidence>
<evidence type="ECO:0000313" key="4">
    <source>
        <dbReference type="Proteomes" id="UP000614469"/>
    </source>
</evidence>
<gene>
    <name evidence="3" type="ORF">H8E29_13150</name>
</gene>
<sequence length="514" mass="58270">MKKVNGRYELYGNPITPAQTRAADRWKAMLAKKFSYDPNEKFNLSVQDHPYGDDIFGLKEIVREGDGTPLSIENGVVISTIRMGFGHYRIAMAGVSAAKAMGFTPYWLDLLSVPGITTDVINWCNTNYSKYSRISQRFPWFDKYVWESLTTGEPSLPGLNTLFNNWIVTWPWRFTKTQVKDYKMSELFENLYGALPSEQPILTSHMWNAMGAVAGGMTNVVDMMFDNWPMAFQLTEGAKHAVQGPAGYYGFRVMRGFDDKGSIMKPTPSDALFFTGQHVDHELVENIEADCKARLQRADAKEPRRFIVTMGGAGAQRELFKAIIEHAIPLIEQGRIALFVNLGDHQDNWDWLEAELLPHKDLVNTHFSWEETRDFADSIRDNPAKGLHVFLYNNTFHAVYASNYLMRVMDIMITKPSELAFYPIPKIFNARVGGHEMWGAVRGAEIGDSTVETRTIPQTLQAIDLMTHEDDLLKMYCEMIVKNKSIGLYDGAYKCVELATGKKFTRTPEGIKIG</sequence>
<dbReference type="AlphaFoldDB" id="A0A8J6TGR3"/>
<evidence type="ECO:0000259" key="1">
    <source>
        <dbReference type="Pfam" id="PF22052"/>
    </source>
</evidence>
<feature type="domain" description="DUF6938" evidence="2">
    <location>
        <begin position="268"/>
        <end position="500"/>
    </location>
</feature>
<comment type="caution">
    <text evidence="3">The sequence shown here is derived from an EMBL/GenBank/DDBJ whole genome shotgun (WGS) entry which is preliminary data.</text>
</comment>
<organism evidence="3 4">
    <name type="scientific">Candidatus Desulfolinea nitratireducens</name>
    <dbReference type="NCBI Taxonomy" id="2841698"/>
    <lineage>
        <taxon>Bacteria</taxon>
        <taxon>Bacillati</taxon>
        <taxon>Chloroflexota</taxon>
        <taxon>Anaerolineae</taxon>
        <taxon>Anaerolineales</taxon>
        <taxon>Anaerolineales incertae sedis</taxon>
        <taxon>Candidatus Desulfolinea</taxon>
    </lineage>
</organism>
<dbReference type="EMBL" id="JACNJN010000147">
    <property type="protein sequence ID" value="MBC8336208.1"/>
    <property type="molecule type" value="Genomic_DNA"/>
</dbReference>
<reference evidence="3 4" key="1">
    <citation type="submission" date="2020-08" db="EMBL/GenBank/DDBJ databases">
        <title>Bridging the membrane lipid divide: bacteria of the FCB group superphylum have the potential to synthesize archaeal ether lipids.</title>
        <authorList>
            <person name="Villanueva L."/>
            <person name="Von Meijenfeldt F.A.B."/>
            <person name="Westbye A.B."/>
            <person name="Yadav S."/>
            <person name="Hopmans E.C."/>
            <person name="Dutilh B.E."/>
            <person name="Sinninghe Damste J.S."/>
        </authorList>
    </citation>
    <scope>NUCLEOTIDE SEQUENCE [LARGE SCALE GENOMIC DNA]</scope>
    <source>
        <strain evidence="3">NIOZ-UU36</strain>
    </source>
</reference>
<dbReference type="Pfam" id="PF22052">
    <property type="entry name" value="DUF6937"/>
    <property type="match status" value="1"/>
</dbReference>
<proteinExistence type="predicted"/>
<dbReference type="InterPro" id="IPR054217">
    <property type="entry name" value="DUF6937"/>
</dbReference>
<dbReference type="Pfam" id="PF22053">
    <property type="entry name" value="DUF6938"/>
    <property type="match status" value="1"/>
</dbReference>
<feature type="domain" description="DUF6937" evidence="1">
    <location>
        <begin position="10"/>
        <end position="253"/>
    </location>
</feature>